<sequence length="324" mass="37155">MRLHVNCRAMWLSSRGGRMLDDIKAKLGVDSIQELPSRFGGGCINRAKAYRTDKFGDIFVKFNDNEKASEMFNGEFASLQALLDTNTIRVPKPVKIFSVGNDCCLAMELLDLRGASNSEELGTSIARLHLYNKLLMEKSKNAQSTVGGTEKQSKPIEKFGFHTLTYSGYFPLINNWSDNWVEFYSQNRLKKIIDTIVENTGDRELLTLWPKLEQKIPEYFKDCEIYPCLLHGDLWSGNYSFTKDGPVIYDPASFYGHSEYEFGILTMFGGFDRTFHTSYHKLIPQTAGFTERVLLYQLFHHLNHWYHFGAGYKQGALNLMRKLS</sequence>
<dbReference type="GO" id="GO:0005524">
    <property type="term" value="F:ATP binding"/>
    <property type="evidence" value="ECO:0007669"/>
    <property type="project" value="UniProtKB-KW"/>
</dbReference>
<dbReference type="Proteomes" id="UP000887581">
    <property type="component" value="Unplaced"/>
</dbReference>
<keyword evidence="10" id="KW-1185">Reference proteome</keyword>
<keyword evidence="6" id="KW-0067">ATP-binding</keyword>
<dbReference type="Gene3D" id="3.90.1200.10">
    <property type="match status" value="1"/>
</dbReference>
<keyword evidence="5 9" id="KW-0418">Kinase</keyword>
<dbReference type="InterPro" id="IPR011009">
    <property type="entry name" value="Kinase-like_dom_sf"/>
</dbReference>
<comment type="catalytic activity">
    <reaction evidence="8">
        <text>N(6)-(D-psicosyl)-L-lysyl-[protein] + ATP = N(6)-(3-O-phospho-D-psicosyl)-L-lysyl-[protein] + ADP + H(+)</text>
        <dbReference type="Rhea" id="RHEA:61392"/>
        <dbReference type="Rhea" id="RHEA-COMP:15796"/>
        <dbReference type="Rhea" id="RHEA-COMP:15797"/>
        <dbReference type="ChEBI" id="CHEBI:15378"/>
        <dbReference type="ChEBI" id="CHEBI:30616"/>
        <dbReference type="ChEBI" id="CHEBI:144621"/>
        <dbReference type="ChEBI" id="CHEBI:144622"/>
        <dbReference type="ChEBI" id="CHEBI:456216"/>
    </reaction>
    <physiologicalReaction direction="left-to-right" evidence="8">
        <dbReference type="Rhea" id="RHEA:61393"/>
    </physiologicalReaction>
</comment>
<evidence type="ECO:0000256" key="2">
    <source>
        <dbReference type="ARBA" id="ARBA00011961"/>
    </source>
</evidence>
<evidence type="ECO:0000256" key="1">
    <source>
        <dbReference type="ARBA" id="ARBA00009460"/>
    </source>
</evidence>
<name>A0A915PLX2_9BILA</name>
<dbReference type="GO" id="GO:0102193">
    <property type="term" value="F:protein-ribulosamine 3-kinase activity"/>
    <property type="evidence" value="ECO:0007669"/>
    <property type="project" value="UniProtKB-EC"/>
</dbReference>
<evidence type="ECO:0000256" key="7">
    <source>
        <dbReference type="ARBA" id="ARBA00048655"/>
    </source>
</evidence>
<comment type="similarity">
    <text evidence="1 9">Belongs to the fructosamine kinase family.</text>
</comment>
<dbReference type="AlphaFoldDB" id="A0A915PLX2"/>
<dbReference type="GO" id="GO:0005829">
    <property type="term" value="C:cytosol"/>
    <property type="evidence" value="ECO:0007669"/>
    <property type="project" value="UniProtKB-ARBA"/>
</dbReference>
<evidence type="ECO:0000256" key="6">
    <source>
        <dbReference type="ARBA" id="ARBA00022840"/>
    </source>
</evidence>
<comment type="catalytic activity">
    <reaction evidence="7">
        <text>N(6)-D-ribulosyl-L-lysyl-[protein] + ATP = N(6)-(3-O-phospho-D-ribulosyl)-L-lysyl-[protein] + ADP + H(+)</text>
        <dbReference type="Rhea" id="RHEA:48432"/>
        <dbReference type="Rhea" id="RHEA-COMP:12103"/>
        <dbReference type="Rhea" id="RHEA-COMP:12104"/>
        <dbReference type="ChEBI" id="CHEBI:15378"/>
        <dbReference type="ChEBI" id="CHEBI:30616"/>
        <dbReference type="ChEBI" id="CHEBI:90418"/>
        <dbReference type="ChEBI" id="CHEBI:90420"/>
        <dbReference type="ChEBI" id="CHEBI:456216"/>
        <dbReference type="EC" id="2.7.1.172"/>
    </reaction>
    <physiologicalReaction direction="left-to-right" evidence="7">
        <dbReference type="Rhea" id="RHEA:48433"/>
    </physiologicalReaction>
</comment>
<dbReference type="FunFam" id="3.30.200.20:FF:000264">
    <property type="entry name" value="Protein-ribulosamine 3-kinase, chloroplastic"/>
    <property type="match status" value="1"/>
</dbReference>
<dbReference type="Pfam" id="PF03881">
    <property type="entry name" value="Fructosamin_kin"/>
    <property type="match status" value="1"/>
</dbReference>
<evidence type="ECO:0000256" key="9">
    <source>
        <dbReference type="PIRNR" id="PIRNR006221"/>
    </source>
</evidence>
<evidence type="ECO:0000256" key="5">
    <source>
        <dbReference type="ARBA" id="ARBA00022777"/>
    </source>
</evidence>
<dbReference type="PIRSF" id="PIRSF006221">
    <property type="entry name" value="Ketosamine-3-kinase"/>
    <property type="match status" value="1"/>
</dbReference>
<dbReference type="SUPFAM" id="SSF56112">
    <property type="entry name" value="Protein kinase-like (PK-like)"/>
    <property type="match status" value="1"/>
</dbReference>
<keyword evidence="4" id="KW-0547">Nucleotide-binding</keyword>
<dbReference type="Gene3D" id="3.30.200.20">
    <property type="entry name" value="Phosphorylase Kinase, domain 1"/>
    <property type="match status" value="1"/>
</dbReference>
<protein>
    <recommendedName>
        <fullName evidence="2">protein-ribulosamine 3-kinase</fullName>
        <ecNumber evidence="2">2.7.1.172</ecNumber>
    </recommendedName>
</protein>
<evidence type="ECO:0000256" key="3">
    <source>
        <dbReference type="ARBA" id="ARBA00022679"/>
    </source>
</evidence>
<proteinExistence type="inferred from homology"/>
<accession>A0A915PLX2</accession>
<evidence type="ECO:0000256" key="8">
    <source>
        <dbReference type="ARBA" id="ARBA00050767"/>
    </source>
</evidence>
<dbReference type="PANTHER" id="PTHR12149:SF8">
    <property type="entry name" value="PROTEIN-RIBULOSAMINE 3-KINASE"/>
    <property type="match status" value="1"/>
</dbReference>
<dbReference type="GO" id="GO:0016301">
    <property type="term" value="F:kinase activity"/>
    <property type="evidence" value="ECO:0007669"/>
    <property type="project" value="UniProtKB-UniRule"/>
</dbReference>
<dbReference type="EC" id="2.7.1.172" evidence="2"/>
<dbReference type="FunFam" id="3.90.1200.10:FF:000003">
    <property type="entry name" value="fructosamine-3-kinase isoform X1"/>
    <property type="match status" value="1"/>
</dbReference>
<evidence type="ECO:0000256" key="4">
    <source>
        <dbReference type="ARBA" id="ARBA00022741"/>
    </source>
</evidence>
<organism evidence="10 11">
    <name type="scientific">Setaria digitata</name>
    <dbReference type="NCBI Taxonomy" id="48799"/>
    <lineage>
        <taxon>Eukaryota</taxon>
        <taxon>Metazoa</taxon>
        <taxon>Ecdysozoa</taxon>
        <taxon>Nematoda</taxon>
        <taxon>Chromadorea</taxon>
        <taxon>Rhabditida</taxon>
        <taxon>Spirurina</taxon>
        <taxon>Spiruromorpha</taxon>
        <taxon>Filarioidea</taxon>
        <taxon>Setariidae</taxon>
        <taxon>Setaria</taxon>
    </lineage>
</organism>
<evidence type="ECO:0000313" key="11">
    <source>
        <dbReference type="WBParaSite" id="sdigi.contig145.g5202.t1"/>
    </source>
</evidence>
<keyword evidence="3 9" id="KW-0808">Transferase</keyword>
<dbReference type="InterPro" id="IPR016477">
    <property type="entry name" value="Fructo-/Ketosamine-3-kinase"/>
</dbReference>
<dbReference type="PANTHER" id="PTHR12149">
    <property type="entry name" value="FRUCTOSAMINE 3 KINASE-RELATED PROTEIN"/>
    <property type="match status" value="1"/>
</dbReference>
<dbReference type="WBParaSite" id="sdigi.contig145.g5202.t1">
    <property type="protein sequence ID" value="sdigi.contig145.g5202.t1"/>
    <property type="gene ID" value="sdigi.contig145.g5202"/>
</dbReference>
<evidence type="ECO:0000313" key="10">
    <source>
        <dbReference type="Proteomes" id="UP000887581"/>
    </source>
</evidence>
<reference evidence="11" key="1">
    <citation type="submission" date="2022-11" db="UniProtKB">
        <authorList>
            <consortium name="WormBaseParasite"/>
        </authorList>
    </citation>
    <scope>IDENTIFICATION</scope>
</reference>